<gene>
    <name evidence="3" type="ORF">AJ81_00735</name>
</gene>
<protein>
    <recommendedName>
        <fullName evidence="2">DUF1468 domain-containing protein</fullName>
    </recommendedName>
</protein>
<feature type="transmembrane region" description="Helical" evidence="1">
    <location>
        <begin position="45"/>
        <end position="64"/>
    </location>
</feature>
<dbReference type="Pfam" id="PF07331">
    <property type="entry name" value="TctB"/>
    <property type="match status" value="1"/>
</dbReference>
<keyword evidence="1" id="KW-0812">Transmembrane</keyword>
<evidence type="ECO:0000259" key="2">
    <source>
        <dbReference type="Pfam" id="PF07331"/>
    </source>
</evidence>
<feature type="transmembrane region" description="Helical" evidence="1">
    <location>
        <begin position="84"/>
        <end position="114"/>
    </location>
</feature>
<dbReference type="AlphaFoldDB" id="A0A0X1KTU8"/>
<keyword evidence="1" id="KW-1133">Transmembrane helix</keyword>
<sequence>MSIADLILGFVLVFISFFVLLYSRKFPRFVVRGVRLPGPSFFPRILAVLLLIFAAYMFVEYFLLRKRKTSDEKYPVDAKSLLNLLWISLMVLFFFPLANLIGTFVALITLSFLLMVVLKSKWYEALVFSLSVSLIVHLVFSVVFKIPLPVGVLFAKLR</sequence>
<keyword evidence="1" id="KW-0472">Membrane</keyword>
<dbReference type="Proteomes" id="UP000077469">
    <property type="component" value="Chromosome"/>
</dbReference>
<organism evidence="3 4">
    <name type="scientific">Pseudothermotoga hypogea DSM 11164 = NBRC 106472</name>
    <dbReference type="NCBI Taxonomy" id="1123384"/>
    <lineage>
        <taxon>Bacteria</taxon>
        <taxon>Thermotogati</taxon>
        <taxon>Thermotogota</taxon>
        <taxon>Thermotogae</taxon>
        <taxon>Thermotogales</taxon>
        <taxon>Thermotogaceae</taxon>
        <taxon>Pseudothermotoga</taxon>
    </lineage>
</organism>
<reference evidence="3 4" key="1">
    <citation type="submission" date="2014-01" db="EMBL/GenBank/DDBJ databases">
        <title>Genome sequencing of Thermotog hypogea.</title>
        <authorList>
            <person name="Zhang X."/>
            <person name="Alvare G."/>
            <person name="Fristensky B."/>
            <person name="Chen L."/>
            <person name="Suen T."/>
            <person name="Chen Q."/>
            <person name="Ma K."/>
        </authorList>
    </citation>
    <scope>NUCLEOTIDE SEQUENCE [LARGE SCALE GENOMIC DNA]</scope>
    <source>
        <strain evidence="3 4">DSM 11164</strain>
    </source>
</reference>
<dbReference type="STRING" id="1123384.AJ81_00735"/>
<feature type="domain" description="DUF1468" evidence="2">
    <location>
        <begin position="7"/>
        <end position="149"/>
    </location>
</feature>
<name>A0A0X1KTU8_9THEM</name>
<dbReference type="KEGG" id="phy:AJ81_00735"/>
<accession>A0A0X1KTU8</accession>
<evidence type="ECO:0000313" key="4">
    <source>
        <dbReference type="Proteomes" id="UP000077469"/>
    </source>
</evidence>
<keyword evidence="4" id="KW-1185">Reference proteome</keyword>
<proteinExistence type="predicted"/>
<dbReference type="PATRIC" id="fig|1123384.7.peg.144"/>
<dbReference type="RefSeq" id="WP_031503149.1">
    <property type="nucleotide sequence ID" value="NC_022795.1"/>
</dbReference>
<feature type="transmembrane region" description="Helical" evidence="1">
    <location>
        <begin position="126"/>
        <end position="148"/>
    </location>
</feature>
<dbReference type="PaxDb" id="1123384-AJ81_00735"/>
<dbReference type="OrthoDB" id="47109at2"/>
<feature type="transmembrane region" description="Helical" evidence="1">
    <location>
        <begin position="6"/>
        <end position="24"/>
    </location>
</feature>
<evidence type="ECO:0000256" key="1">
    <source>
        <dbReference type="SAM" id="Phobius"/>
    </source>
</evidence>
<dbReference type="EMBL" id="CP007141">
    <property type="protein sequence ID" value="AJC74622.1"/>
    <property type="molecule type" value="Genomic_DNA"/>
</dbReference>
<dbReference type="InterPro" id="IPR009936">
    <property type="entry name" value="DUF1468"/>
</dbReference>
<evidence type="ECO:0000313" key="3">
    <source>
        <dbReference type="EMBL" id="AJC74622.1"/>
    </source>
</evidence>